<evidence type="ECO:0000313" key="1">
    <source>
        <dbReference type="EMBL" id="WVZ90983.1"/>
    </source>
</evidence>
<keyword evidence="2" id="KW-1185">Reference proteome</keyword>
<dbReference type="AlphaFoldDB" id="A0AAQ3UGM0"/>
<organism evidence="1 2">
    <name type="scientific">Paspalum notatum var. saurae</name>
    <dbReference type="NCBI Taxonomy" id="547442"/>
    <lineage>
        <taxon>Eukaryota</taxon>
        <taxon>Viridiplantae</taxon>
        <taxon>Streptophyta</taxon>
        <taxon>Embryophyta</taxon>
        <taxon>Tracheophyta</taxon>
        <taxon>Spermatophyta</taxon>
        <taxon>Magnoliopsida</taxon>
        <taxon>Liliopsida</taxon>
        <taxon>Poales</taxon>
        <taxon>Poaceae</taxon>
        <taxon>PACMAD clade</taxon>
        <taxon>Panicoideae</taxon>
        <taxon>Andropogonodae</taxon>
        <taxon>Paspaleae</taxon>
        <taxon>Paspalinae</taxon>
        <taxon>Paspalum</taxon>
    </lineage>
</organism>
<proteinExistence type="predicted"/>
<dbReference type="EMBL" id="CP144752">
    <property type="protein sequence ID" value="WVZ90983.1"/>
    <property type="molecule type" value="Genomic_DNA"/>
</dbReference>
<gene>
    <name evidence="1" type="ORF">U9M48_037220</name>
</gene>
<protein>
    <submittedName>
        <fullName evidence="1">Uncharacterized protein</fullName>
    </submittedName>
</protein>
<name>A0AAQ3UGM0_PASNO</name>
<sequence length="94" mass="10518">MTRRRFSLIHLKLPSINMKPPYESRPQHPEAYCPQAAALHTSSVRLPAYHIDAENSCHQAAGCHTGKEIATQLSASSSSNSCKHQLREVVLRLR</sequence>
<dbReference type="Proteomes" id="UP001341281">
    <property type="component" value="Chromosome 08"/>
</dbReference>
<evidence type="ECO:0000313" key="2">
    <source>
        <dbReference type="Proteomes" id="UP001341281"/>
    </source>
</evidence>
<accession>A0AAQ3UGM0</accession>
<reference evidence="1 2" key="1">
    <citation type="submission" date="2024-02" db="EMBL/GenBank/DDBJ databases">
        <title>High-quality chromosome-scale genome assembly of Pensacola bahiagrass (Paspalum notatum Flugge var. saurae).</title>
        <authorList>
            <person name="Vega J.M."/>
            <person name="Podio M."/>
            <person name="Orjuela J."/>
            <person name="Siena L.A."/>
            <person name="Pessino S.C."/>
            <person name="Combes M.C."/>
            <person name="Mariac C."/>
            <person name="Albertini E."/>
            <person name="Pupilli F."/>
            <person name="Ortiz J.P.A."/>
            <person name="Leblanc O."/>
        </authorList>
    </citation>
    <scope>NUCLEOTIDE SEQUENCE [LARGE SCALE GENOMIC DNA]</scope>
    <source>
        <strain evidence="1">R1</strain>
        <tissue evidence="1">Leaf</tissue>
    </source>
</reference>